<comment type="caution">
    <text evidence="1">The sequence shown here is derived from an EMBL/GenBank/DDBJ whole genome shotgun (WGS) entry which is preliminary data.</text>
</comment>
<sequence>MAYVPILKGKRGEFRALGEMAPAVQADVHPVLEVVNDQLLRDVMETFREHAWNQLPPGLDVAVDCSDLWRTGPVGGVWSGHPMNWLSEAFGAWLLPLIPVFRPHDPLGALAETRDVHRAHHRGATLRLLVLELSSDASAISRTCRDALRAVKLVPEQVDLLLDAGYLSGDAAVAEALPAMLHALNWAQSVPWRNIVVASGAFPRSLARMVRGRLNRVHRWDASLWHKVARSTEGKPPHFGDYGVSHPAMPMGGRGSIPNLRYTNGEVWDVYVASRRHPGNDGFFAICRELVCSDRWPAHGETVSWGDEQIARCARRERPKGGGPSEWRAWATSHHLAVITQALRSMGSP</sequence>
<gene>
    <name evidence="1" type="ORF">P3G67_18960</name>
</gene>
<dbReference type="RefSeq" id="WP_276094498.1">
    <property type="nucleotide sequence ID" value="NZ_JARJBC010000011.1"/>
</dbReference>
<evidence type="ECO:0000313" key="1">
    <source>
        <dbReference type="EMBL" id="MDF3291278.1"/>
    </source>
</evidence>
<keyword evidence="2" id="KW-1185">Reference proteome</keyword>
<protein>
    <recommendedName>
        <fullName evidence="3">T4 beta protein</fullName>
    </recommendedName>
</protein>
<reference evidence="1 2" key="1">
    <citation type="submission" date="2023-03" db="EMBL/GenBank/DDBJ databases">
        <title>Draft genome sequence of Streptomyces sp. RB6PN23 isolated from peat swamp forest in Thailand.</title>
        <authorList>
            <person name="Klaysubun C."/>
            <person name="Duangmal K."/>
        </authorList>
    </citation>
    <scope>NUCLEOTIDE SEQUENCE [LARGE SCALE GENOMIC DNA]</scope>
    <source>
        <strain evidence="1 2">RB6PN23</strain>
    </source>
</reference>
<dbReference type="Proteomes" id="UP001216579">
    <property type="component" value="Unassembled WGS sequence"/>
</dbReference>
<proteinExistence type="predicted"/>
<organism evidence="1 2">
    <name type="scientific">Streptomyces silvisoli</name>
    <dbReference type="NCBI Taxonomy" id="3034235"/>
    <lineage>
        <taxon>Bacteria</taxon>
        <taxon>Bacillati</taxon>
        <taxon>Actinomycetota</taxon>
        <taxon>Actinomycetes</taxon>
        <taxon>Kitasatosporales</taxon>
        <taxon>Streptomycetaceae</taxon>
        <taxon>Streptomyces</taxon>
    </lineage>
</organism>
<dbReference type="InterPro" id="IPR025683">
    <property type="entry name" value="Protein_beta"/>
</dbReference>
<dbReference type="EMBL" id="JARJBC010000011">
    <property type="protein sequence ID" value="MDF3291278.1"/>
    <property type="molecule type" value="Genomic_DNA"/>
</dbReference>
<name>A0ABT5ZQG3_9ACTN</name>
<accession>A0ABT5ZQG3</accession>
<evidence type="ECO:0008006" key="3">
    <source>
        <dbReference type="Google" id="ProtNLM"/>
    </source>
</evidence>
<evidence type="ECO:0000313" key="2">
    <source>
        <dbReference type="Proteomes" id="UP001216579"/>
    </source>
</evidence>
<dbReference type="Pfam" id="PF14350">
    <property type="entry name" value="Beta_protein"/>
    <property type="match status" value="1"/>
</dbReference>